<gene>
    <name evidence="11" type="ORF">DOTSEDRAFT_69050</name>
</gene>
<protein>
    <recommendedName>
        <fullName evidence="10">Cytochrome b561 domain-containing protein</fullName>
    </recommendedName>
</protein>
<evidence type="ECO:0000256" key="4">
    <source>
        <dbReference type="ARBA" id="ARBA00022982"/>
    </source>
</evidence>
<reference evidence="12" key="1">
    <citation type="journal article" date="2012" name="PLoS Genet.">
        <title>The genomes of the fungal plant pathogens Cladosporium fulvum and Dothistroma septosporum reveal adaptation to different hosts and lifestyles but also signatures of common ancestry.</title>
        <authorList>
            <person name="de Wit P.J.G.M."/>
            <person name="van der Burgt A."/>
            <person name="Oekmen B."/>
            <person name="Stergiopoulos I."/>
            <person name="Abd-Elsalam K.A."/>
            <person name="Aerts A.L."/>
            <person name="Bahkali A.H."/>
            <person name="Beenen H.G."/>
            <person name="Chettri P."/>
            <person name="Cox M.P."/>
            <person name="Datema E."/>
            <person name="de Vries R.P."/>
            <person name="Dhillon B."/>
            <person name="Ganley A.R."/>
            <person name="Griffiths S.A."/>
            <person name="Guo Y."/>
            <person name="Hamelin R.C."/>
            <person name="Henrissat B."/>
            <person name="Kabir M.S."/>
            <person name="Jashni M.K."/>
            <person name="Kema G."/>
            <person name="Klaubauf S."/>
            <person name="Lapidus A."/>
            <person name="Levasseur A."/>
            <person name="Lindquist E."/>
            <person name="Mehrabi R."/>
            <person name="Ohm R.A."/>
            <person name="Owen T.J."/>
            <person name="Salamov A."/>
            <person name="Schwelm A."/>
            <person name="Schijlen E."/>
            <person name="Sun H."/>
            <person name="van den Burg H.A."/>
            <person name="van Ham R.C.H.J."/>
            <person name="Zhang S."/>
            <person name="Goodwin S.B."/>
            <person name="Grigoriev I.V."/>
            <person name="Collemare J."/>
            <person name="Bradshaw R.E."/>
        </authorList>
    </citation>
    <scope>NUCLEOTIDE SEQUENCE [LARGE SCALE GENOMIC DNA]</scope>
    <source>
        <strain evidence="12">NZE10 / CBS 128990</strain>
    </source>
</reference>
<dbReference type="InterPro" id="IPR006593">
    <property type="entry name" value="Cyt_b561/ferric_Rdtase_TM"/>
</dbReference>
<feature type="transmembrane region" description="Helical" evidence="8">
    <location>
        <begin position="375"/>
        <end position="396"/>
    </location>
</feature>
<dbReference type="HOGENOM" id="CLU_031471_0_0_1"/>
<feature type="domain" description="Cytochrome b561" evidence="10">
    <location>
        <begin position="210"/>
        <end position="404"/>
    </location>
</feature>
<reference evidence="11 12" key="2">
    <citation type="journal article" date="2012" name="PLoS Pathog.">
        <title>Diverse lifestyles and strategies of plant pathogenesis encoded in the genomes of eighteen Dothideomycetes fungi.</title>
        <authorList>
            <person name="Ohm R.A."/>
            <person name="Feau N."/>
            <person name="Henrissat B."/>
            <person name="Schoch C.L."/>
            <person name="Horwitz B.A."/>
            <person name="Barry K.W."/>
            <person name="Condon B.J."/>
            <person name="Copeland A.C."/>
            <person name="Dhillon B."/>
            <person name="Glaser F."/>
            <person name="Hesse C.N."/>
            <person name="Kosti I."/>
            <person name="LaButti K."/>
            <person name="Lindquist E.A."/>
            <person name="Lucas S."/>
            <person name="Salamov A.A."/>
            <person name="Bradshaw R.E."/>
            <person name="Ciuffetti L."/>
            <person name="Hamelin R.C."/>
            <person name="Kema G.H.J."/>
            <person name="Lawrence C."/>
            <person name="Scott J.A."/>
            <person name="Spatafora J.W."/>
            <person name="Turgeon B.G."/>
            <person name="de Wit P.J.G.M."/>
            <person name="Zhong S."/>
            <person name="Goodwin S.B."/>
            <person name="Grigoriev I.V."/>
        </authorList>
    </citation>
    <scope>NUCLEOTIDE SEQUENCE [LARGE SCALE GENOMIC DNA]</scope>
    <source>
        <strain evidence="12">NZE10 / CBS 128990</strain>
    </source>
</reference>
<dbReference type="EMBL" id="KB446535">
    <property type="protein sequence ID" value="EME50394.1"/>
    <property type="molecule type" value="Genomic_DNA"/>
</dbReference>
<feature type="chain" id="PRO_5004109913" description="Cytochrome b561 domain-containing protein" evidence="9">
    <location>
        <begin position="20"/>
        <end position="496"/>
    </location>
</feature>
<feature type="compositionally biased region" description="Polar residues" evidence="7">
    <location>
        <begin position="461"/>
        <end position="478"/>
    </location>
</feature>
<keyword evidence="12" id="KW-1185">Reference proteome</keyword>
<keyword evidence="3 8" id="KW-0812">Transmembrane</keyword>
<evidence type="ECO:0000313" key="12">
    <source>
        <dbReference type="Proteomes" id="UP000016933"/>
    </source>
</evidence>
<evidence type="ECO:0000256" key="6">
    <source>
        <dbReference type="ARBA" id="ARBA00023136"/>
    </source>
</evidence>
<dbReference type="AlphaFoldDB" id="N1Q5I3"/>
<dbReference type="STRING" id="675120.N1Q5I3"/>
<feature type="transmembrane region" description="Helical" evidence="8">
    <location>
        <begin position="248"/>
        <end position="269"/>
    </location>
</feature>
<evidence type="ECO:0000256" key="3">
    <source>
        <dbReference type="ARBA" id="ARBA00022692"/>
    </source>
</evidence>
<feature type="transmembrane region" description="Helical" evidence="8">
    <location>
        <begin position="312"/>
        <end position="335"/>
    </location>
</feature>
<organism evidence="11 12">
    <name type="scientific">Dothistroma septosporum (strain NZE10 / CBS 128990)</name>
    <name type="common">Red band needle blight fungus</name>
    <name type="synonym">Mycosphaerella pini</name>
    <dbReference type="NCBI Taxonomy" id="675120"/>
    <lineage>
        <taxon>Eukaryota</taxon>
        <taxon>Fungi</taxon>
        <taxon>Dikarya</taxon>
        <taxon>Ascomycota</taxon>
        <taxon>Pezizomycotina</taxon>
        <taxon>Dothideomycetes</taxon>
        <taxon>Dothideomycetidae</taxon>
        <taxon>Mycosphaerellales</taxon>
        <taxon>Mycosphaerellaceae</taxon>
        <taxon>Dothistroma</taxon>
    </lineage>
</organism>
<dbReference type="CDD" id="cd08760">
    <property type="entry name" value="Cyt_b561_FRRS1_like"/>
    <property type="match status" value="1"/>
</dbReference>
<accession>N1Q5I3</accession>
<evidence type="ECO:0000256" key="9">
    <source>
        <dbReference type="SAM" id="SignalP"/>
    </source>
</evidence>
<dbReference type="PROSITE" id="PS50939">
    <property type="entry name" value="CYTOCHROME_B561"/>
    <property type="match status" value="1"/>
</dbReference>
<dbReference type="OMA" id="RWHWINQ"/>
<dbReference type="Pfam" id="PF16010">
    <property type="entry name" value="CDH-cyt"/>
    <property type="match status" value="1"/>
</dbReference>
<feature type="transmembrane region" description="Helical" evidence="8">
    <location>
        <begin position="281"/>
        <end position="300"/>
    </location>
</feature>
<evidence type="ECO:0000256" key="8">
    <source>
        <dbReference type="SAM" id="Phobius"/>
    </source>
</evidence>
<comment type="subcellular location">
    <subcellularLocation>
        <location evidence="1">Membrane</location>
    </subcellularLocation>
</comment>
<dbReference type="PANTHER" id="PTHR47797:SF1">
    <property type="entry name" value="CYTOCHROME B561 DOMAIN-CONTAINING PROTEIN-RELATED"/>
    <property type="match status" value="1"/>
</dbReference>
<keyword evidence="2" id="KW-0813">Transport</keyword>
<dbReference type="CDD" id="cd09630">
    <property type="entry name" value="CDH_like_cytochrome"/>
    <property type="match status" value="1"/>
</dbReference>
<dbReference type="InterPro" id="IPR015920">
    <property type="entry name" value="Cellobiose_DH-like_cyt"/>
</dbReference>
<dbReference type="Gene3D" id="2.60.40.1210">
    <property type="entry name" value="Cellobiose dehydrogenase, cytochrome domain"/>
    <property type="match status" value="1"/>
</dbReference>
<evidence type="ECO:0000256" key="7">
    <source>
        <dbReference type="SAM" id="MobiDB-lite"/>
    </source>
</evidence>
<sequence>MILRTFFFVFLALLGLVFAADTEEGLAAGIDDNAKAAYFVLPSAGYVFALNVAANGDVYYHMNAPAQSSWMGVGFGKDMSNTRMLIAYIGENGHNLTNTARIATGHSEPEWESDIVIDNIHTDAYAPFSNTLSPDGIMIAHAVCRNCSSWIGGSIDVNNEQQPFIYALGPNITLRSDDKNAPLRVHASYGTFNLDMTVATSNTSYGRVPAPQDPGLQVGDSFWAFANYFSSAAYNLGTLADWAPAAHAVFMCIAFLLIFPLGAISLRLIRRAFVHATAQMIGIVFVVIGLGLGIYASSLYNKSKHYNTYHQIVGLLVFAALFLQMGLGLAHHLVFMRSGVPTIIGKIHRFLGISIMLLAVVNCGLGFQFSGRSSTAYAAVVAVMVVILGGLTLLVWRYNRQHMYKPEKEPYSVPNYSDRPGEYEMRSAPFAPIDNVYTPRTPHFAAPKLDDPENYRQHLMRSNTSNTLGQDSMYTDTPASDRENPFKAKWEAMPLP</sequence>
<evidence type="ECO:0000313" key="11">
    <source>
        <dbReference type="EMBL" id="EME50394.1"/>
    </source>
</evidence>
<evidence type="ECO:0000256" key="1">
    <source>
        <dbReference type="ARBA" id="ARBA00004370"/>
    </source>
</evidence>
<dbReference type="Gene3D" id="1.20.120.1770">
    <property type="match status" value="1"/>
</dbReference>
<dbReference type="Pfam" id="PF03188">
    <property type="entry name" value="Cytochrom_B561"/>
    <property type="match status" value="1"/>
</dbReference>
<dbReference type="eggNOG" id="ENOG502SJ74">
    <property type="taxonomic scope" value="Eukaryota"/>
</dbReference>
<keyword evidence="5 8" id="KW-1133">Transmembrane helix</keyword>
<keyword evidence="4" id="KW-0249">Electron transport</keyword>
<feature type="compositionally biased region" description="Basic and acidic residues" evidence="7">
    <location>
        <begin position="479"/>
        <end position="490"/>
    </location>
</feature>
<dbReference type="SMART" id="SM00664">
    <property type="entry name" value="DoH"/>
    <property type="match status" value="1"/>
</dbReference>
<evidence type="ECO:0000256" key="2">
    <source>
        <dbReference type="ARBA" id="ARBA00022448"/>
    </source>
</evidence>
<dbReference type="OrthoDB" id="19261at2759"/>
<dbReference type="GO" id="GO:0016020">
    <property type="term" value="C:membrane"/>
    <property type="evidence" value="ECO:0007669"/>
    <property type="project" value="UniProtKB-SubCell"/>
</dbReference>
<feature type="signal peptide" evidence="9">
    <location>
        <begin position="1"/>
        <end position="19"/>
    </location>
</feature>
<evidence type="ECO:0000259" key="10">
    <source>
        <dbReference type="PROSITE" id="PS50939"/>
    </source>
</evidence>
<feature type="region of interest" description="Disordered" evidence="7">
    <location>
        <begin position="461"/>
        <end position="496"/>
    </location>
</feature>
<feature type="transmembrane region" description="Helical" evidence="8">
    <location>
        <begin position="347"/>
        <end position="369"/>
    </location>
</feature>
<dbReference type="SMART" id="SM00665">
    <property type="entry name" value="B561"/>
    <property type="match status" value="1"/>
</dbReference>
<dbReference type="SUPFAM" id="SSF49344">
    <property type="entry name" value="CBD9-like"/>
    <property type="match status" value="1"/>
</dbReference>
<evidence type="ECO:0000256" key="5">
    <source>
        <dbReference type="ARBA" id="ARBA00022989"/>
    </source>
</evidence>
<dbReference type="Proteomes" id="UP000016933">
    <property type="component" value="Unassembled WGS sequence"/>
</dbReference>
<keyword evidence="6 8" id="KW-0472">Membrane</keyword>
<dbReference type="PANTHER" id="PTHR47797">
    <property type="entry name" value="DEHYDROGENASE, PUTATIVE (AFU_ORTHOLOGUE AFUA_8G05805)-RELATED"/>
    <property type="match status" value="1"/>
</dbReference>
<proteinExistence type="predicted"/>
<keyword evidence="9" id="KW-0732">Signal</keyword>
<name>N1Q5I3_DOTSN</name>
<dbReference type="InterPro" id="IPR005018">
    <property type="entry name" value="DOMON_domain"/>
</dbReference>